<dbReference type="Pfam" id="PF12821">
    <property type="entry name" value="ThrE_2"/>
    <property type="match status" value="1"/>
</dbReference>
<gene>
    <name evidence="10" type="ORF">PYTT_0346</name>
</gene>
<dbReference type="PANTHER" id="PTHR34390:SF1">
    <property type="entry name" value="SUCCINATE TRANSPORTER SUBUNIT YJJB-RELATED"/>
    <property type="match status" value="1"/>
</dbReference>
<dbReference type="GO" id="GO:0005886">
    <property type="term" value="C:plasma membrane"/>
    <property type="evidence" value="ECO:0007669"/>
    <property type="project" value="UniProtKB-SubCell"/>
</dbReference>
<comment type="similarity">
    <text evidence="7">Belongs to the ThrE exporter (TC 2.A.79) family.</text>
</comment>
<evidence type="ECO:0000256" key="7">
    <source>
        <dbReference type="ARBA" id="ARBA00034125"/>
    </source>
</evidence>
<dbReference type="KEGG" id="agl:PYTT_0346"/>
<evidence type="ECO:0000256" key="2">
    <source>
        <dbReference type="ARBA" id="ARBA00022475"/>
    </source>
</evidence>
<keyword evidence="6 8" id="KW-0472">Membrane</keyword>
<dbReference type="Proteomes" id="UP000176204">
    <property type="component" value="Chromosome I"/>
</dbReference>
<evidence type="ECO:0000259" key="9">
    <source>
        <dbReference type="Pfam" id="PF12821"/>
    </source>
</evidence>
<keyword evidence="2" id="KW-1003">Cell membrane</keyword>
<comment type="subcellular location">
    <subcellularLocation>
        <location evidence="1">Cell membrane</location>
        <topology evidence="1">Multi-pass membrane protein</topology>
    </subcellularLocation>
</comment>
<protein>
    <submittedName>
        <fullName evidence="10">Threonine/serine exporter thre</fullName>
    </submittedName>
</protein>
<feature type="transmembrane region" description="Helical" evidence="8">
    <location>
        <begin position="62"/>
        <end position="83"/>
    </location>
</feature>
<dbReference type="STRING" id="1679444.PYTT_0346"/>
<feature type="transmembrane region" description="Helical" evidence="8">
    <location>
        <begin position="95"/>
        <end position="119"/>
    </location>
</feature>
<keyword evidence="5 8" id="KW-1133">Transmembrane helix</keyword>
<evidence type="ECO:0000256" key="4">
    <source>
        <dbReference type="ARBA" id="ARBA00022692"/>
    </source>
</evidence>
<feature type="transmembrane region" description="Helical" evidence="8">
    <location>
        <begin position="139"/>
        <end position="160"/>
    </location>
</feature>
<organism evidence="10 11">
    <name type="scientific">Akkermansia glycaniphila</name>
    <dbReference type="NCBI Taxonomy" id="1679444"/>
    <lineage>
        <taxon>Bacteria</taxon>
        <taxon>Pseudomonadati</taxon>
        <taxon>Verrucomicrobiota</taxon>
        <taxon>Verrucomicrobiia</taxon>
        <taxon>Verrucomicrobiales</taxon>
        <taxon>Akkermansiaceae</taxon>
        <taxon>Akkermansia</taxon>
    </lineage>
</organism>
<dbReference type="PANTHER" id="PTHR34390">
    <property type="entry name" value="UPF0442 PROTEIN YJJB-RELATED"/>
    <property type="match status" value="1"/>
</dbReference>
<evidence type="ECO:0000256" key="6">
    <source>
        <dbReference type="ARBA" id="ARBA00023136"/>
    </source>
</evidence>
<sequence>MDELTMDTELWTAVLQDGAFAAVAAVGFGMISNPPKRAIYMIALLGAVGHACRYGMLHGVGLNLSVATFLASMTIGLLSVFLAKLIRCPAEIMAFPALLPMIPGMYAYKTVLALMKFMLNSDVPHSELNDYIIDIFRNGLTTIFVMCTLVIGMAVPLLIFKKVTFTRTKAK</sequence>
<accession>A0A1H6KLR8</accession>
<feature type="transmembrane region" description="Helical" evidence="8">
    <location>
        <begin position="38"/>
        <end position="56"/>
    </location>
</feature>
<evidence type="ECO:0000313" key="11">
    <source>
        <dbReference type="Proteomes" id="UP000176204"/>
    </source>
</evidence>
<dbReference type="InterPro" id="IPR024528">
    <property type="entry name" value="ThrE_2"/>
</dbReference>
<dbReference type="AlphaFoldDB" id="A0A1H6KLR8"/>
<evidence type="ECO:0000256" key="1">
    <source>
        <dbReference type="ARBA" id="ARBA00004651"/>
    </source>
</evidence>
<reference evidence="11" key="1">
    <citation type="submission" date="2016-09" db="EMBL/GenBank/DDBJ databases">
        <authorList>
            <person name="Koehorst J."/>
        </authorList>
    </citation>
    <scope>NUCLEOTIDE SEQUENCE [LARGE SCALE GENOMIC DNA]</scope>
</reference>
<keyword evidence="3" id="KW-0997">Cell inner membrane</keyword>
<dbReference type="EMBL" id="LT629973">
    <property type="protein sequence ID" value="SEH73769.1"/>
    <property type="molecule type" value="Genomic_DNA"/>
</dbReference>
<evidence type="ECO:0000256" key="5">
    <source>
        <dbReference type="ARBA" id="ARBA00022989"/>
    </source>
</evidence>
<keyword evidence="11" id="KW-1185">Reference proteome</keyword>
<evidence type="ECO:0000256" key="8">
    <source>
        <dbReference type="SAM" id="Phobius"/>
    </source>
</evidence>
<dbReference type="InterPro" id="IPR050539">
    <property type="entry name" value="ThrE_Dicarb/AminoAcid_Exp"/>
</dbReference>
<proteinExistence type="inferred from homology"/>
<keyword evidence="4 8" id="KW-0812">Transmembrane</keyword>
<evidence type="ECO:0000313" key="10">
    <source>
        <dbReference type="EMBL" id="SEH73769.1"/>
    </source>
</evidence>
<feature type="transmembrane region" description="Helical" evidence="8">
    <location>
        <begin position="12"/>
        <end position="31"/>
    </location>
</feature>
<dbReference type="GO" id="GO:0015744">
    <property type="term" value="P:succinate transport"/>
    <property type="evidence" value="ECO:0007669"/>
    <property type="project" value="TreeGrafter"/>
</dbReference>
<name>A0A1H6KLR8_9BACT</name>
<evidence type="ECO:0000256" key="3">
    <source>
        <dbReference type="ARBA" id="ARBA00022519"/>
    </source>
</evidence>
<feature type="domain" description="Threonine/Serine exporter ThrE" evidence="9">
    <location>
        <begin position="19"/>
        <end position="158"/>
    </location>
</feature>